<evidence type="ECO:0000313" key="3">
    <source>
        <dbReference type="EMBL" id="SFG75418.1"/>
    </source>
</evidence>
<dbReference type="InterPro" id="IPR003607">
    <property type="entry name" value="HD/PDEase_dom"/>
</dbReference>
<dbReference type="InterPro" id="IPR037522">
    <property type="entry name" value="HD_GYP_dom"/>
</dbReference>
<dbReference type="EMBL" id="FOOX01000009">
    <property type="protein sequence ID" value="SFG75418.1"/>
    <property type="molecule type" value="Genomic_DNA"/>
</dbReference>
<keyword evidence="1" id="KW-0175">Coiled coil</keyword>
<evidence type="ECO:0000259" key="2">
    <source>
        <dbReference type="PROSITE" id="PS51832"/>
    </source>
</evidence>
<dbReference type="PROSITE" id="PS51832">
    <property type="entry name" value="HD_GYP"/>
    <property type="match status" value="1"/>
</dbReference>
<proteinExistence type="predicted"/>
<feature type="coiled-coil region" evidence="1">
    <location>
        <begin position="63"/>
        <end position="90"/>
    </location>
</feature>
<dbReference type="SUPFAM" id="SSF109604">
    <property type="entry name" value="HD-domain/PDEase-like"/>
    <property type="match status" value="1"/>
</dbReference>
<protein>
    <submittedName>
        <fullName evidence="3">HDIG domain-containing protein</fullName>
    </submittedName>
</protein>
<accession>A0A1I2UEF5</accession>
<evidence type="ECO:0000313" key="4">
    <source>
        <dbReference type="Proteomes" id="UP000199337"/>
    </source>
</evidence>
<reference evidence="4" key="1">
    <citation type="submission" date="2016-10" db="EMBL/GenBank/DDBJ databases">
        <authorList>
            <person name="Varghese N."/>
            <person name="Submissions S."/>
        </authorList>
    </citation>
    <scope>NUCLEOTIDE SEQUENCE [LARGE SCALE GENOMIC DNA]</scope>
    <source>
        <strain evidence="4">DSM 17038</strain>
    </source>
</reference>
<keyword evidence="4" id="KW-1185">Reference proteome</keyword>
<dbReference type="PANTHER" id="PTHR43155:SF2">
    <property type="entry name" value="CYCLIC DI-GMP PHOSPHODIESTERASE PA4108"/>
    <property type="match status" value="1"/>
</dbReference>
<gene>
    <name evidence="3" type="ORF">SAMN05660649_02570</name>
</gene>
<sequence>MLCSVELLKPGMVLEENVYDLERVLLLSASTVLSPESIKIIMRLGYTEINVQGDSSLPDTAGYRLDKAKVEQFQNTYAEMENEVADIIKYISDGNHIDMNQVFDVPSKLMGEIGSNIGDVFAYLNQVSMLDDHTVGHSINVSLISGVICDWIKIKQTLKRDVILAGMLHDIGKSIIPQSILKKPGSLSREEWEQIKQHPVNGYKILKEAKAPDSVLIGALMHHERGDGSGYPLGLKQDKIPLVAKIVAIADIYDAMTSERTYRNKMCPFHVIRQFQFNYFGVLDTRILMTFLTRIAECYIGELVALTDGTAGEIVFIHPGDPAKPLVKTKFGLINLQDQPGLEVDHIII</sequence>
<evidence type="ECO:0000256" key="1">
    <source>
        <dbReference type="SAM" id="Coils"/>
    </source>
</evidence>
<dbReference type="RefSeq" id="WP_131820761.1">
    <property type="nucleotide sequence ID" value="NZ_FOOX01000009.1"/>
</dbReference>
<dbReference type="Gene3D" id="1.10.3210.10">
    <property type="entry name" value="Hypothetical protein af1432"/>
    <property type="match status" value="1"/>
</dbReference>
<dbReference type="InterPro" id="IPR006675">
    <property type="entry name" value="HDIG_dom"/>
</dbReference>
<dbReference type="AlphaFoldDB" id="A0A1I2UEF5"/>
<dbReference type="CDD" id="cd00077">
    <property type="entry name" value="HDc"/>
    <property type="match status" value="1"/>
</dbReference>
<dbReference type="OrthoDB" id="9798833at2"/>
<dbReference type="Pfam" id="PF13487">
    <property type="entry name" value="HD_5"/>
    <property type="match status" value="1"/>
</dbReference>
<dbReference type="Proteomes" id="UP000199337">
    <property type="component" value="Unassembled WGS sequence"/>
</dbReference>
<dbReference type="SMART" id="SM00471">
    <property type="entry name" value="HDc"/>
    <property type="match status" value="1"/>
</dbReference>
<dbReference type="STRING" id="341036.SAMN05660649_02570"/>
<name>A0A1I2UEF5_9FIRM</name>
<dbReference type="NCBIfam" id="TIGR00277">
    <property type="entry name" value="HDIG"/>
    <property type="match status" value="1"/>
</dbReference>
<organism evidence="3 4">
    <name type="scientific">Desulfotruncus arcticus DSM 17038</name>
    <dbReference type="NCBI Taxonomy" id="1121424"/>
    <lineage>
        <taxon>Bacteria</taxon>
        <taxon>Bacillati</taxon>
        <taxon>Bacillota</taxon>
        <taxon>Clostridia</taxon>
        <taxon>Eubacteriales</taxon>
        <taxon>Desulfallaceae</taxon>
        <taxon>Desulfotruncus</taxon>
    </lineage>
</organism>
<dbReference type="PANTHER" id="PTHR43155">
    <property type="entry name" value="CYCLIC DI-GMP PHOSPHODIESTERASE PA4108-RELATED"/>
    <property type="match status" value="1"/>
</dbReference>
<feature type="domain" description="HD-GYP" evidence="2">
    <location>
        <begin position="112"/>
        <end position="307"/>
    </location>
</feature>